<dbReference type="Pfam" id="PF17680">
    <property type="entry name" value="FlgO"/>
    <property type="match status" value="1"/>
</dbReference>
<dbReference type="InterPro" id="IPR041215">
    <property type="entry name" value="FlgO_dom"/>
</dbReference>
<dbReference type="PROSITE" id="PS51257">
    <property type="entry name" value="PROKAR_LIPOPROTEIN"/>
    <property type="match status" value="1"/>
</dbReference>
<dbReference type="Gene3D" id="3.40.50.10610">
    <property type="entry name" value="ABC-type transport auxiliary lipoprotein component"/>
    <property type="match status" value="1"/>
</dbReference>
<dbReference type="AlphaFoldDB" id="A0A4R9KB19"/>
<comment type="caution">
    <text evidence="2">The sequence shown here is derived from an EMBL/GenBank/DDBJ whole genome shotgun (WGS) entry which is preliminary data.</text>
</comment>
<accession>A0A4R9KB19</accession>
<dbReference type="OrthoDB" id="337787at2"/>
<name>A0A4R9KB19_9LEPT</name>
<proteinExistence type="predicted"/>
<evidence type="ECO:0000313" key="3">
    <source>
        <dbReference type="Proteomes" id="UP000297693"/>
    </source>
</evidence>
<sequence length="164" mass="18365">MLFRIPILVFLFVFSCFSGDEKESRPQKVVLPPLEKLATSLSEKGFLVNKQRLIVLTFTATDGASNIYGNILSEKLTTELVKKDRFMVLDRMVNERSLKEKGLSLQSSPDLSTLRKIGEVLNVDVLVTGIISPYQDGVFINTRLIEIKSGLILKAEEVYVLIDG</sequence>
<organism evidence="2 3">
    <name type="scientific">Leptospira ognonensis</name>
    <dbReference type="NCBI Taxonomy" id="2484945"/>
    <lineage>
        <taxon>Bacteria</taxon>
        <taxon>Pseudomonadati</taxon>
        <taxon>Spirochaetota</taxon>
        <taxon>Spirochaetia</taxon>
        <taxon>Leptospirales</taxon>
        <taxon>Leptospiraceae</taxon>
        <taxon>Leptospira</taxon>
    </lineage>
</organism>
<dbReference type="Proteomes" id="UP000297693">
    <property type="component" value="Unassembled WGS sequence"/>
</dbReference>
<dbReference type="EMBL" id="RQGD01000014">
    <property type="protein sequence ID" value="TGL62003.1"/>
    <property type="molecule type" value="Genomic_DNA"/>
</dbReference>
<feature type="domain" description="FlgO" evidence="1">
    <location>
        <begin position="37"/>
        <end position="160"/>
    </location>
</feature>
<dbReference type="RefSeq" id="WP_135622468.1">
    <property type="nucleotide sequence ID" value="NZ_RQGD01000014.1"/>
</dbReference>
<evidence type="ECO:0000313" key="2">
    <source>
        <dbReference type="EMBL" id="TGL62003.1"/>
    </source>
</evidence>
<keyword evidence="3" id="KW-1185">Reference proteome</keyword>
<gene>
    <name evidence="2" type="ORF">EHQ58_04450</name>
</gene>
<evidence type="ECO:0000259" key="1">
    <source>
        <dbReference type="Pfam" id="PF17680"/>
    </source>
</evidence>
<protein>
    <submittedName>
        <fullName evidence="2">Curli production assembly/transport component CsgG domain protein</fullName>
    </submittedName>
</protein>
<reference evidence="2" key="1">
    <citation type="journal article" date="2019" name="PLoS Negl. Trop. Dis.">
        <title>Revisiting the worldwide diversity of Leptospira species in the environment.</title>
        <authorList>
            <person name="Vincent A.T."/>
            <person name="Schiettekatte O."/>
            <person name="Bourhy P."/>
            <person name="Veyrier F.J."/>
            <person name="Picardeau M."/>
        </authorList>
    </citation>
    <scope>NUCLEOTIDE SEQUENCE [LARGE SCALE GENOMIC DNA]</scope>
    <source>
        <strain evidence="2">201702476</strain>
    </source>
</reference>